<dbReference type="GO" id="GO:0003730">
    <property type="term" value="F:mRNA 3'-UTR binding"/>
    <property type="evidence" value="ECO:0007669"/>
    <property type="project" value="TreeGrafter"/>
</dbReference>
<organism evidence="4 5">
    <name type="scientific">Oopsacas minuta</name>
    <dbReference type="NCBI Taxonomy" id="111878"/>
    <lineage>
        <taxon>Eukaryota</taxon>
        <taxon>Metazoa</taxon>
        <taxon>Porifera</taxon>
        <taxon>Hexactinellida</taxon>
        <taxon>Hexasterophora</taxon>
        <taxon>Lyssacinosida</taxon>
        <taxon>Leucopsacidae</taxon>
        <taxon>Oopsacas</taxon>
    </lineage>
</organism>
<dbReference type="PANTHER" id="PTHR10603:SF7">
    <property type="entry name" value="FRAGILE X MESSENGER RIBONUCLEOPROTEIN 1 HOMOLOG"/>
    <property type="match status" value="1"/>
</dbReference>
<dbReference type="InterPro" id="IPR004087">
    <property type="entry name" value="KH_dom"/>
</dbReference>
<dbReference type="SMART" id="SM00322">
    <property type="entry name" value="KH"/>
    <property type="match status" value="2"/>
</dbReference>
<dbReference type="EMBL" id="JAKMXF010000222">
    <property type="protein sequence ID" value="KAI6654257.1"/>
    <property type="molecule type" value="Genomic_DNA"/>
</dbReference>
<evidence type="ECO:0000259" key="3">
    <source>
        <dbReference type="PROSITE" id="PS51641"/>
    </source>
</evidence>
<feature type="compositionally biased region" description="Basic and acidic residues" evidence="2">
    <location>
        <begin position="548"/>
        <end position="600"/>
    </location>
</feature>
<dbReference type="AlphaFoldDB" id="A0AAV7JZ79"/>
<name>A0AAV7JZ79_9METZ</name>
<dbReference type="GO" id="GO:0005634">
    <property type="term" value="C:nucleus"/>
    <property type="evidence" value="ECO:0007669"/>
    <property type="project" value="TreeGrafter"/>
</dbReference>
<reference evidence="4 5" key="1">
    <citation type="journal article" date="2023" name="BMC Biol.">
        <title>The compact genome of the sponge Oopsacas minuta (Hexactinellida) is lacking key metazoan core genes.</title>
        <authorList>
            <person name="Santini S."/>
            <person name="Schenkelaars Q."/>
            <person name="Jourda C."/>
            <person name="Duchesne M."/>
            <person name="Belahbib H."/>
            <person name="Rocher C."/>
            <person name="Selva M."/>
            <person name="Riesgo A."/>
            <person name="Vervoort M."/>
            <person name="Leys S.P."/>
            <person name="Kodjabachian L."/>
            <person name="Le Bivic A."/>
            <person name="Borchiellini C."/>
            <person name="Claverie J.M."/>
            <person name="Renard E."/>
        </authorList>
    </citation>
    <scope>NUCLEOTIDE SEQUENCE [LARGE SCALE GENOMIC DNA]</scope>
    <source>
        <strain evidence="4">SPO-2</strain>
    </source>
</reference>
<dbReference type="Pfam" id="PF00013">
    <property type="entry name" value="KH_1"/>
    <property type="match status" value="1"/>
</dbReference>
<dbReference type="InterPro" id="IPR004088">
    <property type="entry name" value="KH_dom_type_1"/>
</dbReference>
<dbReference type="GO" id="GO:0045182">
    <property type="term" value="F:translation regulator activity"/>
    <property type="evidence" value="ECO:0007669"/>
    <property type="project" value="TreeGrafter"/>
</dbReference>
<accession>A0AAV7JZ79</accession>
<dbReference type="InterPro" id="IPR041560">
    <property type="entry name" value="Tudor_FRM1"/>
</dbReference>
<sequence length="719" mass="81142">MAGYEQEPSISPEPVELSSLMEVEFLRGSAWYKAFLIDYETDSQQAVITFGGHMNRDQQVPLKFLRYPPPPSSSPVILQEKGPVEALAPAAEGEPEGWWKGKIAKMKGEFYVVEFDSQGALFTDIFEGSKVRTPNSNQPFSETNFSIYRTAIEVPLDLHSFCSKDVHSSFSKSIGALSVSYRRDQNLLVFLAKSQAVIQRANLLSDMHMRNLRTKMNLEQRAIEVDRTNPSSGPAPSYMGVSREATFRVEPELLGLAIGRQGTNVTNARGLGGILRIDLDEETCTFHIIGESDQSIEEARKRLEFIDLTIDVPRKSIGRLIGKKGSLIQEIVDKSGVVKVKIEGDDTTQPRNQLSPDDQVPFHFIGRKENVETAQIMMDYQMAHIRDLDKFISEHDDIPSPSISTRPNRPADEQGGYRGGHAYGGTGNFRGSEREREDRYYSGQRRDRDREIRDPRETRDRDRDRDRERDPRSLRSDEKRDEEHQSTVRVIDRAVNRRGDRGGQRNFQGSGGYREQGGNGYRGDQGRNGDRRRQQGRSGEFGFDSGYDAERRRPFRENRDRDHPERRDRGDNEERRLAERSDRGRNDRRGARGGRKDGQRRYSGNRVGGNRAKREEDAQETGDTAEVNPTNEPGTEGGENYSNITADETTDQPAVPTTESAENGDDPPVDNESEQVDWSVVAEQEPDDVKPIKHSQTADIVNGADKITLSDDNTESAEP</sequence>
<dbReference type="GO" id="GO:0048513">
    <property type="term" value="P:animal organ development"/>
    <property type="evidence" value="ECO:0007669"/>
    <property type="project" value="TreeGrafter"/>
</dbReference>
<evidence type="ECO:0000313" key="4">
    <source>
        <dbReference type="EMBL" id="KAI6654257.1"/>
    </source>
</evidence>
<dbReference type="PROSITE" id="PS51641">
    <property type="entry name" value="AGENET_LIKE"/>
    <property type="match status" value="1"/>
</dbReference>
<dbReference type="Pfam" id="PF17904">
    <property type="entry name" value="KH_9"/>
    <property type="match status" value="1"/>
</dbReference>
<feature type="compositionally biased region" description="Basic and acidic residues" evidence="2">
    <location>
        <begin position="524"/>
        <end position="533"/>
    </location>
</feature>
<dbReference type="GO" id="GO:0099577">
    <property type="term" value="P:regulation of translation at presynapse, modulating synaptic transmission"/>
    <property type="evidence" value="ECO:0007669"/>
    <property type="project" value="TreeGrafter"/>
</dbReference>
<evidence type="ECO:0000256" key="2">
    <source>
        <dbReference type="SAM" id="MobiDB-lite"/>
    </source>
</evidence>
<dbReference type="GO" id="GO:0045727">
    <property type="term" value="P:positive regulation of translation"/>
    <property type="evidence" value="ECO:0007669"/>
    <property type="project" value="TreeGrafter"/>
</dbReference>
<dbReference type="CDD" id="cd22425">
    <property type="entry name" value="KH_I_FMR1_FXR_rpt1"/>
    <property type="match status" value="1"/>
</dbReference>
<dbReference type="SUPFAM" id="SSF54791">
    <property type="entry name" value="Eukaryotic type KH-domain (KH-domain type I)"/>
    <property type="match status" value="2"/>
</dbReference>
<dbReference type="InterPro" id="IPR036612">
    <property type="entry name" value="KH_dom_type_1_sf"/>
</dbReference>
<feature type="region of interest" description="Disordered" evidence="2">
    <location>
        <begin position="394"/>
        <end position="719"/>
    </location>
</feature>
<proteinExistence type="predicted"/>
<evidence type="ECO:0000313" key="5">
    <source>
        <dbReference type="Proteomes" id="UP001165289"/>
    </source>
</evidence>
<gene>
    <name evidence="4" type="ORF">LOD99_656</name>
</gene>
<feature type="compositionally biased region" description="Polar residues" evidence="2">
    <location>
        <begin position="640"/>
        <end position="661"/>
    </location>
</feature>
<dbReference type="PANTHER" id="PTHR10603">
    <property type="entry name" value="FRAGILE X MENTAL RETARDATION SYNDROME-RELATED PROTEIN"/>
    <property type="match status" value="1"/>
</dbReference>
<dbReference type="PROSITE" id="PS50084">
    <property type="entry name" value="KH_TYPE_1"/>
    <property type="match status" value="2"/>
</dbReference>
<dbReference type="GO" id="GO:0010494">
    <property type="term" value="C:cytoplasmic stress granule"/>
    <property type="evidence" value="ECO:0007669"/>
    <property type="project" value="TreeGrafter"/>
</dbReference>
<protein>
    <submittedName>
        <fullName evidence="4">Fragile X mental retardation protein 1-like protein isoform X1</fullName>
    </submittedName>
</protein>
<dbReference type="InterPro" id="IPR040472">
    <property type="entry name" value="FMRP_KH0"/>
</dbReference>
<feature type="compositionally biased region" description="Basic and acidic residues" evidence="2">
    <location>
        <begin position="431"/>
        <end position="503"/>
    </location>
</feature>
<keyword evidence="5" id="KW-1185">Reference proteome</keyword>
<feature type="compositionally biased region" description="Gly residues" evidence="2">
    <location>
        <begin position="509"/>
        <end position="523"/>
    </location>
</feature>
<feature type="compositionally biased region" description="Acidic residues" evidence="2">
    <location>
        <begin position="662"/>
        <end position="675"/>
    </location>
</feature>
<dbReference type="CDD" id="cd22426">
    <property type="entry name" value="KH_I_FMR1_FXR_rpt2"/>
    <property type="match status" value="1"/>
</dbReference>
<dbReference type="Gene3D" id="2.30.30.140">
    <property type="match status" value="1"/>
</dbReference>
<dbReference type="Gene3D" id="3.30.1370.10">
    <property type="entry name" value="K Homology domain, type 1"/>
    <property type="match status" value="2"/>
</dbReference>
<feature type="compositionally biased region" description="Gly residues" evidence="2">
    <location>
        <begin position="416"/>
        <end position="428"/>
    </location>
</feature>
<keyword evidence="1" id="KW-0694">RNA-binding</keyword>
<dbReference type="InterPro" id="IPR040148">
    <property type="entry name" value="FMR1"/>
</dbReference>
<feature type="domain" description="Agenet-like" evidence="3">
    <location>
        <begin position="87"/>
        <end position="134"/>
    </location>
</feature>
<dbReference type="GO" id="GO:0043488">
    <property type="term" value="P:regulation of mRNA stability"/>
    <property type="evidence" value="ECO:0007669"/>
    <property type="project" value="TreeGrafter"/>
</dbReference>
<dbReference type="Proteomes" id="UP001165289">
    <property type="component" value="Unassembled WGS sequence"/>
</dbReference>
<dbReference type="GO" id="GO:0051028">
    <property type="term" value="P:mRNA transport"/>
    <property type="evidence" value="ECO:0007669"/>
    <property type="project" value="TreeGrafter"/>
</dbReference>
<comment type="caution">
    <text evidence="4">The sequence shown here is derived from an EMBL/GenBank/DDBJ whole genome shotgun (WGS) entry which is preliminary data.</text>
</comment>
<evidence type="ECO:0000256" key="1">
    <source>
        <dbReference type="PROSITE-ProRule" id="PRU00117"/>
    </source>
</evidence>